<accession>A0A7D9ISI9</accession>
<comment type="caution">
    <text evidence="1">The sequence shown here is derived from an EMBL/GenBank/DDBJ whole genome shotgun (WGS) entry which is preliminary data.</text>
</comment>
<evidence type="ECO:0000313" key="2">
    <source>
        <dbReference type="Proteomes" id="UP001152795"/>
    </source>
</evidence>
<organism evidence="1 2">
    <name type="scientific">Paramuricea clavata</name>
    <name type="common">Red gorgonian</name>
    <name type="synonym">Violescent sea-whip</name>
    <dbReference type="NCBI Taxonomy" id="317549"/>
    <lineage>
        <taxon>Eukaryota</taxon>
        <taxon>Metazoa</taxon>
        <taxon>Cnidaria</taxon>
        <taxon>Anthozoa</taxon>
        <taxon>Octocorallia</taxon>
        <taxon>Malacalcyonacea</taxon>
        <taxon>Plexauridae</taxon>
        <taxon>Paramuricea</taxon>
    </lineage>
</organism>
<protein>
    <submittedName>
        <fullName evidence="1">Uncharacterized protein</fullName>
    </submittedName>
</protein>
<proteinExistence type="predicted"/>
<dbReference type="EMBL" id="CACRXK020009679">
    <property type="protein sequence ID" value="CAB4017714.1"/>
    <property type="molecule type" value="Genomic_DNA"/>
</dbReference>
<dbReference type="AlphaFoldDB" id="A0A7D9ISI9"/>
<gene>
    <name evidence="1" type="ORF">PACLA_8A082194</name>
</gene>
<sequence length="203" mass="24430">MRGLQTPQVPMNMMQQSQAPMYMQMMQQGPQAPMYMQMMQQGVPRVPMYMQMMQQGVQVPMQQQQEQMYMQMLQQAQYQLPIQQQQEQMQMLQQGQALMQQPTQIRPNLMNQKKSQQTDRLLLKNPEKPLQELNKLHLKVEMEKQMYKEIESRVRIRTTTKDLIIKHLKSKLDNSHKDKSDMRENRRKYRIKNWQTKLKSLSG</sequence>
<feature type="non-terminal residue" evidence="1">
    <location>
        <position position="203"/>
    </location>
</feature>
<reference evidence="1" key="1">
    <citation type="submission" date="2020-04" db="EMBL/GenBank/DDBJ databases">
        <authorList>
            <person name="Alioto T."/>
            <person name="Alioto T."/>
            <person name="Gomez Garrido J."/>
        </authorList>
    </citation>
    <scope>NUCLEOTIDE SEQUENCE</scope>
    <source>
        <strain evidence="1">A484AB</strain>
    </source>
</reference>
<name>A0A7D9ISI9_PARCT</name>
<evidence type="ECO:0000313" key="1">
    <source>
        <dbReference type="EMBL" id="CAB4017714.1"/>
    </source>
</evidence>
<keyword evidence="2" id="KW-1185">Reference proteome</keyword>
<dbReference type="Proteomes" id="UP001152795">
    <property type="component" value="Unassembled WGS sequence"/>
</dbReference>